<dbReference type="EMBL" id="CAJHNJ030000009">
    <property type="protein sequence ID" value="CAG9105997.1"/>
    <property type="molecule type" value="Genomic_DNA"/>
</dbReference>
<dbReference type="Proteomes" id="UP000653454">
    <property type="component" value="Unassembled WGS sequence"/>
</dbReference>
<feature type="compositionally biased region" description="Pro residues" evidence="1">
    <location>
        <begin position="93"/>
        <end position="110"/>
    </location>
</feature>
<reference evidence="2" key="1">
    <citation type="submission" date="2020-11" db="EMBL/GenBank/DDBJ databases">
        <authorList>
            <person name="Whiteford S."/>
        </authorList>
    </citation>
    <scope>NUCLEOTIDE SEQUENCE</scope>
</reference>
<feature type="compositionally biased region" description="Pro residues" evidence="1">
    <location>
        <begin position="67"/>
        <end position="76"/>
    </location>
</feature>
<proteinExistence type="predicted"/>
<accession>A0A8S4DVT7</accession>
<organism evidence="2 3">
    <name type="scientific">Plutella xylostella</name>
    <name type="common">Diamondback moth</name>
    <name type="synonym">Plutella maculipennis</name>
    <dbReference type="NCBI Taxonomy" id="51655"/>
    <lineage>
        <taxon>Eukaryota</taxon>
        <taxon>Metazoa</taxon>
        <taxon>Ecdysozoa</taxon>
        <taxon>Arthropoda</taxon>
        <taxon>Hexapoda</taxon>
        <taxon>Insecta</taxon>
        <taxon>Pterygota</taxon>
        <taxon>Neoptera</taxon>
        <taxon>Endopterygota</taxon>
        <taxon>Lepidoptera</taxon>
        <taxon>Glossata</taxon>
        <taxon>Ditrysia</taxon>
        <taxon>Yponomeutoidea</taxon>
        <taxon>Plutellidae</taxon>
        <taxon>Plutella</taxon>
    </lineage>
</organism>
<evidence type="ECO:0000256" key="1">
    <source>
        <dbReference type="SAM" id="MobiDB-lite"/>
    </source>
</evidence>
<sequence length="289" mass="31806">MGAIRPGKCFSACQNGGPDACLSEENECLVYMLRSPVAGAPEEHNTQVQEAGGPAPRPAGAAAAPATPTPLLPPPSRSLRAPQPQESPRHAPRVPPPSRALAPAPPPPPRVRSSSFSELDTQGLKFCRSSRQSKENLLYNDRPLIFYKAYDGSSKVHNDSIKKSLEFLGTELLIPEEVSTELKWWLQNLHIPYLIHEPQRVMNYLTTDASDQAWVAQINDSKRDNRTVMAYIKQEGGTRSLTLHCLAKTLLDLIDELDSMLTPQYLPGVTMQTACHADQLQSDTYSAQQ</sequence>
<evidence type="ECO:0000313" key="2">
    <source>
        <dbReference type="EMBL" id="CAG9105997.1"/>
    </source>
</evidence>
<name>A0A8S4DVT7_PLUXY</name>
<feature type="compositionally biased region" description="Low complexity" evidence="1">
    <location>
        <begin position="51"/>
        <end position="66"/>
    </location>
</feature>
<feature type="region of interest" description="Disordered" evidence="1">
    <location>
        <begin position="40"/>
        <end position="117"/>
    </location>
</feature>
<evidence type="ECO:0000313" key="3">
    <source>
        <dbReference type="Proteomes" id="UP000653454"/>
    </source>
</evidence>
<keyword evidence="3" id="KW-1185">Reference proteome</keyword>
<comment type="caution">
    <text evidence="2">The sequence shown here is derived from an EMBL/GenBank/DDBJ whole genome shotgun (WGS) entry which is preliminary data.</text>
</comment>
<dbReference type="AlphaFoldDB" id="A0A8S4DVT7"/>
<protein>
    <submittedName>
        <fullName evidence="2">(diamondback moth) hypothetical protein</fullName>
    </submittedName>
</protein>
<gene>
    <name evidence="2" type="ORF">PLXY2_LOCUS3543</name>
</gene>